<dbReference type="RefSeq" id="XP_002959352.1">
    <property type="nucleotide sequence ID" value="XM_002959306.1"/>
</dbReference>
<name>D8UL18_VOLCA</name>
<dbReference type="eggNOG" id="ENOG502T01V">
    <property type="taxonomic scope" value="Eukaryota"/>
</dbReference>
<dbReference type="InParanoid" id="D8UL18"/>
<evidence type="ECO:0000313" key="1">
    <source>
        <dbReference type="EMBL" id="EFJ39580.1"/>
    </source>
</evidence>
<dbReference type="GeneID" id="9626405"/>
<protein>
    <submittedName>
        <fullName evidence="1">Uncharacterized protein</fullName>
    </submittedName>
</protein>
<dbReference type="KEGG" id="vcn:VOLCADRAFT_100792"/>
<sequence length="155" mass="16437">MAMAQAIRTETTGDEQMDLLVFTALMPETQLAVLQEADTNKFIVDFVRQLKAAGPLLASTHRRQQGAVALAVPQTQQQGPGLRGVPITSAQQLQGGRHLAGSCCEMKGGATSLGCCFGTFWQPLAAARWSAVWPSCVRVAPRQGQGDGVAGKTKE</sequence>
<reference evidence="1 2" key="1">
    <citation type="journal article" date="2010" name="Science">
        <title>Genomic analysis of organismal complexity in the multicellular green alga Volvox carteri.</title>
        <authorList>
            <person name="Prochnik S.E."/>
            <person name="Umen J."/>
            <person name="Nedelcu A.M."/>
            <person name="Hallmann A."/>
            <person name="Miller S.M."/>
            <person name="Nishii I."/>
            <person name="Ferris P."/>
            <person name="Kuo A."/>
            <person name="Mitros T."/>
            <person name="Fritz-Laylin L.K."/>
            <person name="Hellsten U."/>
            <person name="Chapman J."/>
            <person name="Simakov O."/>
            <person name="Rensing S.A."/>
            <person name="Terry A."/>
            <person name="Pangilinan J."/>
            <person name="Kapitonov V."/>
            <person name="Jurka J."/>
            <person name="Salamov A."/>
            <person name="Shapiro H."/>
            <person name="Schmutz J."/>
            <person name="Grimwood J."/>
            <person name="Lindquist E."/>
            <person name="Lucas S."/>
            <person name="Grigoriev I.V."/>
            <person name="Schmitt R."/>
            <person name="Kirk D."/>
            <person name="Rokhsar D.S."/>
        </authorList>
    </citation>
    <scope>NUCLEOTIDE SEQUENCE [LARGE SCALE GENOMIC DNA]</scope>
    <source>
        <strain evidence="2">f. Nagariensis / Eve</strain>
    </source>
</reference>
<evidence type="ECO:0000313" key="2">
    <source>
        <dbReference type="Proteomes" id="UP000001058"/>
    </source>
</evidence>
<accession>D8UL18</accession>
<dbReference type="Proteomes" id="UP000001058">
    <property type="component" value="Unassembled WGS sequence"/>
</dbReference>
<dbReference type="AlphaFoldDB" id="D8UL18"/>
<keyword evidence="2" id="KW-1185">Reference proteome</keyword>
<gene>
    <name evidence="1" type="ORF">VOLCADRAFT_100792</name>
</gene>
<dbReference type="EMBL" id="GL378479">
    <property type="protein sequence ID" value="EFJ39580.1"/>
    <property type="molecule type" value="Genomic_DNA"/>
</dbReference>
<organism evidence="2">
    <name type="scientific">Volvox carteri f. nagariensis</name>
    <dbReference type="NCBI Taxonomy" id="3068"/>
    <lineage>
        <taxon>Eukaryota</taxon>
        <taxon>Viridiplantae</taxon>
        <taxon>Chlorophyta</taxon>
        <taxon>core chlorophytes</taxon>
        <taxon>Chlorophyceae</taxon>
        <taxon>CS clade</taxon>
        <taxon>Chlamydomonadales</taxon>
        <taxon>Volvocaceae</taxon>
        <taxon>Volvox</taxon>
    </lineage>
</organism>
<proteinExistence type="predicted"/>